<keyword evidence="2" id="KW-1185">Reference proteome</keyword>
<dbReference type="AlphaFoldDB" id="E1JRD9"/>
<evidence type="ECO:0000313" key="1">
    <source>
        <dbReference type="EMBL" id="EFL53140.1"/>
    </source>
</evidence>
<proteinExistence type="predicted"/>
<sequence>MKAVAQARAERRYVRKRWRRCARCVYFRSLNGHGNNVCSLDGAPTPKTAYCKEFTPTRRPECNPVN</sequence>
<name>E1JRD9_SOLFR</name>
<comment type="caution">
    <text evidence="1">The sequence shown here is derived from an EMBL/GenBank/DDBJ whole genome shotgun (WGS) entry which is preliminary data.</text>
</comment>
<dbReference type="RefSeq" id="WP_005990217.1">
    <property type="nucleotide sequence ID" value="NZ_AECZ01000001.1"/>
</dbReference>
<organism evidence="1 2">
    <name type="scientific">Solidesulfovibrio fructosivorans JJ]</name>
    <dbReference type="NCBI Taxonomy" id="596151"/>
    <lineage>
        <taxon>Bacteria</taxon>
        <taxon>Pseudomonadati</taxon>
        <taxon>Thermodesulfobacteriota</taxon>
        <taxon>Desulfovibrionia</taxon>
        <taxon>Desulfovibrionales</taxon>
        <taxon>Desulfovibrionaceae</taxon>
        <taxon>Solidesulfovibrio</taxon>
    </lineage>
</organism>
<evidence type="ECO:0000313" key="2">
    <source>
        <dbReference type="Proteomes" id="UP000006250"/>
    </source>
</evidence>
<accession>E1JRD9</accession>
<dbReference type="EMBL" id="AECZ01000001">
    <property type="protein sequence ID" value="EFL53140.1"/>
    <property type="molecule type" value="Genomic_DNA"/>
</dbReference>
<dbReference type="STRING" id="596151.DesfrDRAFT_0188"/>
<dbReference type="Proteomes" id="UP000006250">
    <property type="component" value="Unassembled WGS sequence"/>
</dbReference>
<gene>
    <name evidence="1" type="ORF">DesfrDRAFT_0188</name>
</gene>
<protein>
    <submittedName>
        <fullName evidence="1">Uncharacterized protein</fullName>
    </submittedName>
</protein>
<reference evidence="1 2" key="1">
    <citation type="submission" date="2010-08" db="EMBL/GenBank/DDBJ databases">
        <title>The draft genome of Desulfovibrio fructosovorans JJ.</title>
        <authorList>
            <consortium name="US DOE Joint Genome Institute (JGI-PGF)"/>
            <person name="Lucas S."/>
            <person name="Copeland A."/>
            <person name="Lapidus A."/>
            <person name="Cheng J.-F."/>
            <person name="Bruce D."/>
            <person name="Goodwin L."/>
            <person name="Pitluck S."/>
            <person name="Land M.L."/>
            <person name="Hauser L."/>
            <person name="Chang Y.-J."/>
            <person name="Jeffries C."/>
            <person name="Wall J.D."/>
            <person name="Stahl D.A."/>
            <person name="Arkin A.P."/>
            <person name="Dehal P."/>
            <person name="Stolyar S.M."/>
            <person name="Hazen T.C."/>
            <person name="Woyke T.J."/>
        </authorList>
    </citation>
    <scope>NUCLEOTIDE SEQUENCE [LARGE SCALE GENOMIC DNA]</scope>
    <source>
        <strain evidence="1 2">JJ</strain>
    </source>
</reference>